<protein>
    <submittedName>
        <fullName evidence="1">Uncharacterized protein</fullName>
    </submittedName>
</protein>
<organism evidence="1 2">
    <name type="scientific">Forsythia ovata</name>
    <dbReference type="NCBI Taxonomy" id="205694"/>
    <lineage>
        <taxon>Eukaryota</taxon>
        <taxon>Viridiplantae</taxon>
        <taxon>Streptophyta</taxon>
        <taxon>Embryophyta</taxon>
        <taxon>Tracheophyta</taxon>
        <taxon>Spermatophyta</taxon>
        <taxon>Magnoliopsida</taxon>
        <taxon>eudicotyledons</taxon>
        <taxon>Gunneridae</taxon>
        <taxon>Pentapetalae</taxon>
        <taxon>asterids</taxon>
        <taxon>lamiids</taxon>
        <taxon>Lamiales</taxon>
        <taxon>Oleaceae</taxon>
        <taxon>Forsythieae</taxon>
        <taxon>Forsythia</taxon>
    </lineage>
</organism>
<dbReference type="AlphaFoldDB" id="A0ABD1X661"/>
<evidence type="ECO:0000313" key="2">
    <source>
        <dbReference type="Proteomes" id="UP001604277"/>
    </source>
</evidence>
<keyword evidence="2" id="KW-1185">Reference proteome</keyword>
<accession>A0ABD1X661</accession>
<gene>
    <name evidence="1" type="ORF">Fot_01995</name>
</gene>
<dbReference type="PANTHER" id="PTHR10811">
    <property type="entry name" value="FRINGE-RELATED"/>
    <property type="match status" value="1"/>
</dbReference>
<evidence type="ECO:0000313" key="1">
    <source>
        <dbReference type="EMBL" id="KAL2557256.1"/>
    </source>
</evidence>
<dbReference type="Pfam" id="PF04646">
    <property type="entry name" value="DUF604"/>
    <property type="match status" value="1"/>
</dbReference>
<proteinExistence type="predicted"/>
<name>A0ABD1X661_9LAMI</name>
<comment type="caution">
    <text evidence="1">The sequence shown here is derived from an EMBL/GenBank/DDBJ whole genome shotgun (WGS) entry which is preliminary data.</text>
</comment>
<sequence length="299" mass="35001">MDRLESTHHLMKAANVDQSRMLQQTICYQGQNKWSFSISWGYSIHIYERVMTRSYLQNPIETFQMWSEIMLSPPHYMFNTRVLSNYSCEAPHVFFFESIKKTSKNEIVKSYSRASPRKIFFSCSSDESRTAEHIFKIEVVSPATKRIEKWMAWQSIIMAEKRKTRGFKTIVNTRHWMGTRCKIQCWTECINIGSRQDELDPTILEKLLAPSAIAVASVHKYWTSTWAKVMDKADLLEYLKLAEMSTARSYVLNCELYKFLAMKIDELRSTVAGTKDIDELHLEKKILRSRLVVFEDAKA</sequence>
<dbReference type="Proteomes" id="UP001604277">
    <property type="component" value="Unassembled WGS sequence"/>
</dbReference>
<dbReference type="EMBL" id="JBFOLJ010000001">
    <property type="protein sequence ID" value="KAL2557256.1"/>
    <property type="molecule type" value="Genomic_DNA"/>
</dbReference>
<reference evidence="2" key="1">
    <citation type="submission" date="2024-07" db="EMBL/GenBank/DDBJ databases">
        <title>Two chromosome-level genome assemblies of Korean endemic species Abeliophyllum distichum and Forsythia ovata (Oleaceae).</title>
        <authorList>
            <person name="Jang H."/>
        </authorList>
    </citation>
    <scope>NUCLEOTIDE SEQUENCE [LARGE SCALE GENOMIC DNA]</scope>
</reference>
<dbReference type="InterPro" id="IPR006740">
    <property type="entry name" value="DUF604"/>
</dbReference>